<feature type="region of interest" description="Disordered" evidence="1">
    <location>
        <begin position="396"/>
        <end position="429"/>
    </location>
</feature>
<gene>
    <name evidence="2" type="ORF">DPMN_115310</name>
</gene>
<feature type="region of interest" description="Disordered" evidence="1">
    <location>
        <begin position="153"/>
        <end position="174"/>
    </location>
</feature>
<dbReference type="AlphaFoldDB" id="A0A9D4QSI5"/>
<dbReference type="EMBL" id="JAIWYP010000004">
    <property type="protein sequence ID" value="KAH3841829.1"/>
    <property type="molecule type" value="Genomic_DNA"/>
</dbReference>
<protein>
    <submittedName>
        <fullName evidence="2">Uncharacterized protein</fullName>
    </submittedName>
</protein>
<feature type="region of interest" description="Disordered" evidence="1">
    <location>
        <begin position="328"/>
        <end position="351"/>
    </location>
</feature>
<sequence>MVLYTSFPCKGNNTFYHVGCTGVLNAGLVQKNGFSVSLQRSDGQSNVKETWETLFTQKLRFPEKKRYLPMGVRVELGLVNPEKITTQDAEHRPNGIHSPDQGKKALNTKSLSDGQSNVKKTWETLFTQRLRFPEKKRYLPMGVRVELGLVNPEKISSTPTDTDHKPNGTNSSDQCKKALNTKALSANKSDNLKPINVTLKKEIDKENGHTAANDDSKLTNADNFEEYARKQMEELNDFLKTVDAILTENNAKPIVYKDMSVDVLLNEIDEVLKINEASLDDNVNDTRMAKNATKINAIVSDPFPSASQRKITFSNKASQAKNLLEDVIDSSSRDSLDSTDSNNSNMECSTRKRDVTNPCFSDCHEKKRKFVYELVKFDLGNKRSPATIPFETNCNTQQPVRLTGKRSAPNGEENLPKKRKFSFQPVSFP</sequence>
<evidence type="ECO:0000256" key="1">
    <source>
        <dbReference type="SAM" id="MobiDB-lite"/>
    </source>
</evidence>
<comment type="caution">
    <text evidence="2">The sequence shown here is derived from an EMBL/GenBank/DDBJ whole genome shotgun (WGS) entry which is preliminary data.</text>
</comment>
<dbReference type="Proteomes" id="UP000828390">
    <property type="component" value="Unassembled WGS sequence"/>
</dbReference>
<proteinExistence type="predicted"/>
<accession>A0A9D4QSI5</accession>
<feature type="region of interest" description="Disordered" evidence="1">
    <location>
        <begin position="85"/>
        <end position="115"/>
    </location>
</feature>
<evidence type="ECO:0000313" key="2">
    <source>
        <dbReference type="EMBL" id="KAH3841829.1"/>
    </source>
</evidence>
<evidence type="ECO:0000313" key="3">
    <source>
        <dbReference type="Proteomes" id="UP000828390"/>
    </source>
</evidence>
<reference evidence="2" key="1">
    <citation type="journal article" date="2019" name="bioRxiv">
        <title>The Genome of the Zebra Mussel, Dreissena polymorpha: A Resource for Invasive Species Research.</title>
        <authorList>
            <person name="McCartney M.A."/>
            <person name="Auch B."/>
            <person name="Kono T."/>
            <person name="Mallez S."/>
            <person name="Zhang Y."/>
            <person name="Obille A."/>
            <person name="Becker A."/>
            <person name="Abrahante J.E."/>
            <person name="Garbe J."/>
            <person name="Badalamenti J.P."/>
            <person name="Herman A."/>
            <person name="Mangelson H."/>
            <person name="Liachko I."/>
            <person name="Sullivan S."/>
            <person name="Sone E.D."/>
            <person name="Koren S."/>
            <person name="Silverstein K.A.T."/>
            <person name="Beckman K.B."/>
            <person name="Gohl D.M."/>
        </authorList>
    </citation>
    <scope>NUCLEOTIDE SEQUENCE</scope>
    <source>
        <strain evidence="2">Duluth1</strain>
        <tissue evidence="2">Whole animal</tissue>
    </source>
</reference>
<name>A0A9D4QSI5_DREPO</name>
<reference evidence="2" key="2">
    <citation type="submission" date="2020-11" db="EMBL/GenBank/DDBJ databases">
        <authorList>
            <person name="McCartney M.A."/>
            <person name="Auch B."/>
            <person name="Kono T."/>
            <person name="Mallez S."/>
            <person name="Becker A."/>
            <person name="Gohl D.M."/>
            <person name="Silverstein K.A.T."/>
            <person name="Koren S."/>
            <person name="Bechman K.B."/>
            <person name="Herman A."/>
            <person name="Abrahante J.E."/>
            <person name="Garbe J."/>
        </authorList>
    </citation>
    <scope>NUCLEOTIDE SEQUENCE</scope>
    <source>
        <strain evidence="2">Duluth1</strain>
        <tissue evidence="2">Whole animal</tissue>
    </source>
</reference>
<organism evidence="2 3">
    <name type="scientific">Dreissena polymorpha</name>
    <name type="common">Zebra mussel</name>
    <name type="synonym">Mytilus polymorpha</name>
    <dbReference type="NCBI Taxonomy" id="45954"/>
    <lineage>
        <taxon>Eukaryota</taxon>
        <taxon>Metazoa</taxon>
        <taxon>Spiralia</taxon>
        <taxon>Lophotrochozoa</taxon>
        <taxon>Mollusca</taxon>
        <taxon>Bivalvia</taxon>
        <taxon>Autobranchia</taxon>
        <taxon>Heteroconchia</taxon>
        <taxon>Euheterodonta</taxon>
        <taxon>Imparidentia</taxon>
        <taxon>Neoheterodontei</taxon>
        <taxon>Myida</taxon>
        <taxon>Dreissenoidea</taxon>
        <taxon>Dreissenidae</taxon>
        <taxon>Dreissena</taxon>
    </lineage>
</organism>
<keyword evidence="3" id="KW-1185">Reference proteome</keyword>